<dbReference type="SUPFAM" id="SSF51445">
    <property type="entry name" value="(Trans)glycosidases"/>
    <property type="match status" value="1"/>
</dbReference>
<dbReference type="PROSITE" id="PS51175">
    <property type="entry name" value="CBM6"/>
    <property type="match status" value="2"/>
</dbReference>
<evidence type="ECO:0000256" key="2">
    <source>
        <dbReference type="ARBA" id="ARBA00023295"/>
    </source>
</evidence>
<dbReference type="CDD" id="cd04082">
    <property type="entry name" value="CBM35_pectate_lyase-like"/>
    <property type="match status" value="2"/>
</dbReference>
<proteinExistence type="inferred from homology"/>
<dbReference type="InterPro" id="IPR017853">
    <property type="entry name" value="GH"/>
</dbReference>
<dbReference type="EMBL" id="BAAAPF010000138">
    <property type="protein sequence ID" value="GAA2131468.1"/>
    <property type="molecule type" value="Genomic_DNA"/>
</dbReference>
<evidence type="ECO:0000313" key="6">
    <source>
        <dbReference type="Proteomes" id="UP001500443"/>
    </source>
</evidence>
<dbReference type="Gene3D" id="3.20.20.80">
    <property type="entry name" value="Glycosidases"/>
    <property type="match status" value="1"/>
</dbReference>
<dbReference type="InterPro" id="IPR008979">
    <property type="entry name" value="Galactose-bd-like_sf"/>
</dbReference>
<protein>
    <recommendedName>
        <fullName evidence="4">CBM6 domain-containing protein</fullName>
    </recommendedName>
</protein>
<dbReference type="Proteomes" id="UP001500443">
    <property type="component" value="Unassembled WGS sequence"/>
</dbReference>
<dbReference type="Pfam" id="PF03422">
    <property type="entry name" value="CBM_6"/>
    <property type="match status" value="1"/>
</dbReference>
<keyword evidence="6" id="KW-1185">Reference proteome</keyword>
<dbReference type="Pfam" id="PF00150">
    <property type="entry name" value="Cellulase"/>
    <property type="match status" value="1"/>
</dbReference>
<evidence type="ECO:0000256" key="3">
    <source>
        <dbReference type="RuleBase" id="RU361153"/>
    </source>
</evidence>
<feature type="domain" description="CBM6" evidence="4">
    <location>
        <begin position="439"/>
        <end position="562"/>
    </location>
</feature>
<sequence>MLGDNFVRGPLVLDGLNQSDSYATVRAKADAVYDGFESELGVNTVRLPVNTHTVGSSWWNAYRGTIDAATANGFKVILAYWEDGAASGGRITDMAAFDSMWNTITDQYGSNSLVHFEPMNEPHGYSAAQWIDLAASWINAHPSIPRGRILVGGTGYSQDVRPVCADSRLDGTLLSYHHYAFFYGEKDYDGWVESFRQRLGNCASRSILTEFGAPMDTGLNYHDANSSDNFVRYIRADTDSLRALNMGSVYWPALGGKITSGQNHDWYSMFALHGSGTDLSVSIRNSSGADRIRHGWGEDGPPPGPEGRYEVESAAGVCQGAIESNHAGYSGTGFCNGDQAVGAYAEFTVSPEDDTTTAVGIRFANGSTSARPANVIVNETTVDTLSFEPTGSWSTWSTVSVPVSLNEGGHTIRIDPTTAAGLPNVDYLDLETAPEPEPDRFEAETAPATCEGSIDSNHAGYSGTGFCNGDNAVGSAAQFTVPAAEGGTATLDVRFANGAGARPANVIVNGTTVDTVSFESTGSWTTWSTTSLTVPLNAGGNTIRLDPTTATGLPNVDYIAVGPNA</sequence>
<keyword evidence="2 3" id="KW-0326">Glycosidase</keyword>
<dbReference type="PANTHER" id="PTHR34142:SF1">
    <property type="entry name" value="GLYCOSIDE HYDROLASE FAMILY 5 DOMAIN-CONTAINING PROTEIN"/>
    <property type="match status" value="1"/>
</dbReference>
<evidence type="ECO:0000313" key="5">
    <source>
        <dbReference type="EMBL" id="GAA2131468.1"/>
    </source>
</evidence>
<comment type="similarity">
    <text evidence="3">Belongs to the glycosyl hydrolase 5 (cellulase A) family.</text>
</comment>
<dbReference type="InterPro" id="IPR001547">
    <property type="entry name" value="Glyco_hydro_5"/>
</dbReference>
<accession>A0ABN2YS49</accession>
<dbReference type="InterPro" id="IPR005084">
    <property type="entry name" value="CBM6"/>
</dbReference>
<reference evidence="5 6" key="1">
    <citation type="journal article" date="2019" name="Int. J. Syst. Evol. Microbiol.">
        <title>The Global Catalogue of Microorganisms (GCM) 10K type strain sequencing project: providing services to taxonomists for standard genome sequencing and annotation.</title>
        <authorList>
            <consortium name="The Broad Institute Genomics Platform"/>
            <consortium name="The Broad Institute Genome Sequencing Center for Infectious Disease"/>
            <person name="Wu L."/>
            <person name="Ma J."/>
        </authorList>
    </citation>
    <scope>NUCLEOTIDE SEQUENCE [LARGE SCALE GENOMIC DNA]</scope>
    <source>
        <strain evidence="5 6">JCM 15481</strain>
    </source>
</reference>
<dbReference type="Gene3D" id="2.60.120.260">
    <property type="entry name" value="Galactose-binding domain-like"/>
    <property type="match status" value="2"/>
</dbReference>
<comment type="caution">
    <text evidence="5">The sequence shown here is derived from an EMBL/GenBank/DDBJ whole genome shotgun (WGS) entry which is preliminary data.</text>
</comment>
<gene>
    <name evidence="5" type="ORF">GCM10009802_39650</name>
</gene>
<organism evidence="5 6">
    <name type="scientific">Streptomyces synnematoformans</name>
    <dbReference type="NCBI Taxonomy" id="415721"/>
    <lineage>
        <taxon>Bacteria</taxon>
        <taxon>Bacillati</taxon>
        <taxon>Actinomycetota</taxon>
        <taxon>Actinomycetes</taxon>
        <taxon>Kitasatosporales</taxon>
        <taxon>Streptomycetaceae</taxon>
        <taxon>Streptomyces</taxon>
    </lineage>
</organism>
<evidence type="ECO:0000259" key="4">
    <source>
        <dbReference type="PROSITE" id="PS51175"/>
    </source>
</evidence>
<evidence type="ECO:0000256" key="1">
    <source>
        <dbReference type="ARBA" id="ARBA00022801"/>
    </source>
</evidence>
<dbReference type="SUPFAM" id="SSF49785">
    <property type="entry name" value="Galactose-binding domain-like"/>
    <property type="match status" value="2"/>
</dbReference>
<name>A0ABN2YS49_9ACTN</name>
<feature type="domain" description="CBM6" evidence="4">
    <location>
        <begin position="307"/>
        <end position="431"/>
    </location>
</feature>
<keyword evidence="1 3" id="KW-0378">Hydrolase</keyword>
<dbReference type="PANTHER" id="PTHR34142">
    <property type="entry name" value="ENDO-BETA-1,4-GLUCANASE A"/>
    <property type="match status" value="1"/>
</dbReference>
<dbReference type="Pfam" id="PF16990">
    <property type="entry name" value="CBM_35"/>
    <property type="match status" value="1"/>
</dbReference>